<organism evidence="1 2">
    <name type="scientific">Algoriphagus formosus</name>
    <dbReference type="NCBI Taxonomy" id="2007308"/>
    <lineage>
        <taxon>Bacteria</taxon>
        <taxon>Pseudomonadati</taxon>
        <taxon>Bacteroidota</taxon>
        <taxon>Cytophagia</taxon>
        <taxon>Cytophagales</taxon>
        <taxon>Cyclobacteriaceae</taxon>
        <taxon>Algoriphagus</taxon>
    </lineage>
</organism>
<sequence>MSQKSVIKIPVRSFVKKYFFSKFSSLIIEERYLDLRGSRVPHLVGVLRLLVEKNVEKYTPNTNKEKEDILEVILPVTFSVYGISEEKVLALSRCLSKLVRSEISIFVANLSSLPLMSRTEAIRIAMDFYNISIDDYDPEHYRRSYDRYFKNNVGCRFEEYQRKLTKFLLNFYYQKALECKESPELIQKRIIELKKS</sequence>
<dbReference type="Proteomes" id="UP000295438">
    <property type="component" value="Unassembled WGS sequence"/>
</dbReference>
<reference evidence="1 2" key="1">
    <citation type="submission" date="2019-03" db="EMBL/GenBank/DDBJ databases">
        <title>Algoriphagus aquimaris sp. nov., isolated form marine sediment in Pohang, Korea.</title>
        <authorList>
            <person name="Kim J."/>
            <person name="Yoon S.-H."/>
            <person name="Lee S.-S."/>
        </authorList>
    </citation>
    <scope>NUCLEOTIDE SEQUENCE [LARGE SCALE GENOMIC DNA]</scope>
    <source>
        <strain evidence="1 2">F21</strain>
    </source>
</reference>
<comment type="caution">
    <text evidence="1">The sequence shown here is derived from an EMBL/GenBank/DDBJ whole genome shotgun (WGS) entry which is preliminary data.</text>
</comment>
<keyword evidence="2" id="KW-1185">Reference proteome</keyword>
<dbReference type="EMBL" id="SMUW01000005">
    <property type="protein sequence ID" value="TDK51471.1"/>
    <property type="molecule type" value="Genomic_DNA"/>
</dbReference>
<dbReference type="RefSeq" id="WP_133389347.1">
    <property type="nucleotide sequence ID" value="NZ_SMUW01000005.1"/>
</dbReference>
<name>A0A4V3ASP7_9BACT</name>
<dbReference type="AlphaFoldDB" id="A0A4V3ASP7"/>
<evidence type="ECO:0000313" key="2">
    <source>
        <dbReference type="Proteomes" id="UP000295438"/>
    </source>
</evidence>
<proteinExistence type="predicted"/>
<accession>A0A4V3ASP7</accession>
<protein>
    <submittedName>
        <fullName evidence="1">Uncharacterized protein</fullName>
    </submittedName>
</protein>
<gene>
    <name evidence="1" type="ORF">E1898_00030</name>
</gene>
<evidence type="ECO:0000313" key="1">
    <source>
        <dbReference type="EMBL" id="TDK51471.1"/>
    </source>
</evidence>